<proteinExistence type="predicted"/>
<dbReference type="Proteomes" id="UP001530377">
    <property type="component" value="Unassembled WGS sequence"/>
</dbReference>
<dbReference type="AlphaFoldDB" id="A0ABD3SCC9"/>
<dbReference type="PANTHER" id="PTHR34407">
    <property type="entry name" value="EXPRESSED PROTEIN"/>
    <property type="match status" value="1"/>
</dbReference>
<name>A0ABD3SCC9_9STRA</name>
<feature type="region of interest" description="Disordered" evidence="1">
    <location>
        <begin position="267"/>
        <end position="299"/>
    </location>
</feature>
<evidence type="ECO:0000256" key="1">
    <source>
        <dbReference type="SAM" id="MobiDB-lite"/>
    </source>
</evidence>
<evidence type="ECO:0000313" key="2">
    <source>
        <dbReference type="EMBL" id="KAL3822186.1"/>
    </source>
</evidence>
<accession>A0ABD3SCC9</accession>
<evidence type="ECO:0000313" key="3">
    <source>
        <dbReference type="Proteomes" id="UP001530377"/>
    </source>
</evidence>
<comment type="caution">
    <text evidence="2">The sequence shown here is derived from an EMBL/GenBank/DDBJ whole genome shotgun (WGS) entry which is preliminary data.</text>
</comment>
<organism evidence="2 3">
    <name type="scientific">Cyclostephanos tholiformis</name>
    <dbReference type="NCBI Taxonomy" id="382380"/>
    <lineage>
        <taxon>Eukaryota</taxon>
        <taxon>Sar</taxon>
        <taxon>Stramenopiles</taxon>
        <taxon>Ochrophyta</taxon>
        <taxon>Bacillariophyta</taxon>
        <taxon>Coscinodiscophyceae</taxon>
        <taxon>Thalassiosirophycidae</taxon>
        <taxon>Stephanodiscales</taxon>
        <taxon>Stephanodiscaceae</taxon>
        <taxon>Cyclostephanos</taxon>
    </lineage>
</organism>
<gene>
    <name evidence="2" type="ORF">ACHAXA_008202</name>
</gene>
<keyword evidence="3" id="KW-1185">Reference proteome</keyword>
<dbReference type="PANTHER" id="PTHR34407:SF1">
    <property type="entry name" value="SGNH HYDROLASE-TYPE ESTERASE DOMAIN-CONTAINING PROTEIN"/>
    <property type="match status" value="1"/>
</dbReference>
<dbReference type="EMBL" id="JALLPB020000072">
    <property type="protein sequence ID" value="KAL3822186.1"/>
    <property type="molecule type" value="Genomic_DNA"/>
</dbReference>
<protein>
    <submittedName>
        <fullName evidence="2">Uncharacterized protein</fullName>
    </submittedName>
</protein>
<reference evidence="2 3" key="1">
    <citation type="submission" date="2024-10" db="EMBL/GenBank/DDBJ databases">
        <title>Updated reference genomes for cyclostephanoid diatoms.</title>
        <authorList>
            <person name="Roberts W.R."/>
            <person name="Alverson A.J."/>
        </authorList>
    </citation>
    <scope>NUCLEOTIDE SEQUENCE [LARGE SCALE GENOMIC DNA]</scope>
    <source>
        <strain evidence="2 3">AJA228-03</strain>
    </source>
</reference>
<sequence length="513" mass="57026">MGGSVTMGVVCHINPVTTATGKYTRRACAWPGRISEFISKLSGGYELVQFHTLALGGTNTESGSVMWDYSLLPDDMPYPDVVINAYATNDMHYNSVQDAIARNVTLAESLLTLGQDFVRQVLTPKAGRCEATYRHPPLLLYLDDYIGNEQNEVLTTMLSPQTIHLLAGYYGLGSMSYGDAIRDIKYGDTREWWFTPNWYEGKTGEYGRAVHPHMGMHISMVWVVAYNLMNLVTTYCSLPVSTSTSTSTGGRRRGMRHHAGVDGVGEYVDANQSTNGAAPRSTRELVGGPRRKPLGIPPPLTPELSLEHITELWRNESNLNAHLWTRHEECATNDHVDDENDDAPIPRPCIFSWVALLERFLDNPKRLADKVGKYITSNEGWEAANDNNKLGWVPANGIGSKFTMEFKGISRPVRAVTWMIMRSYGERWEGSMLNVEVWSGETLLARKDIEGYHDKKTSETYNIKMRLDDVGVDGGESPKGSERGAVVGSDLRIEFKLVGGSTFKISGMAICDH</sequence>